<proteinExistence type="predicted"/>
<dbReference type="Proteomes" id="UP000649617">
    <property type="component" value="Unassembled WGS sequence"/>
</dbReference>
<dbReference type="PROSITE" id="PS50084">
    <property type="entry name" value="KH_TYPE_1"/>
    <property type="match status" value="1"/>
</dbReference>
<dbReference type="InterPro" id="IPR031121">
    <property type="entry name" value="RIK/BLOM7"/>
</dbReference>
<dbReference type="InterPro" id="IPR036612">
    <property type="entry name" value="KH_dom_type_1_sf"/>
</dbReference>
<dbReference type="GO" id="GO:0003723">
    <property type="term" value="F:RNA binding"/>
    <property type="evidence" value="ECO:0007669"/>
    <property type="project" value="UniProtKB-UniRule"/>
</dbReference>
<evidence type="ECO:0000256" key="1">
    <source>
        <dbReference type="PROSITE-ProRule" id="PRU00117"/>
    </source>
</evidence>
<dbReference type="EMBL" id="CAJNIZ010043091">
    <property type="protein sequence ID" value="CAE7649459.1"/>
    <property type="molecule type" value="Genomic_DNA"/>
</dbReference>
<evidence type="ECO:0000313" key="4">
    <source>
        <dbReference type="EMBL" id="CAE7649459.1"/>
    </source>
</evidence>
<dbReference type="Gene3D" id="3.30.1370.10">
    <property type="entry name" value="K Homology domain, type 1"/>
    <property type="match status" value="1"/>
</dbReference>
<name>A0A812VMJ4_SYMPI</name>
<dbReference type="Pfam" id="PF22675">
    <property type="entry name" value="KH-I_KHDC4-BBP"/>
    <property type="match status" value="1"/>
</dbReference>
<feature type="region of interest" description="Disordered" evidence="2">
    <location>
        <begin position="1"/>
        <end position="40"/>
    </location>
</feature>
<evidence type="ECO:0000259" key="3">
    <source>
        <dbReference type="Pfam" id="PF22675"/>
    </source>
</evidence>
<dbReference type="GO" id="GO:0005634">
    <property type="term" value="C:nucleus"/>
    <property type="evidence" value="ECO:0007669"/>
    <property type="project" value="InterPro"/>
</dbReference>
<dbReference type="OrthoDB" id="5989967at2759"/>
<evidence type="ECO:0000256" key="2">
    <source>
        <dbReference type="SAM" id="MobiDB-lite"/>
    </source>
</evidence>
<accession>A0A812VMJ4</accession>
<keyword evidence="5" id="KW-1185">Reference proteome</keyword>
<dbReference type="SUPFAM" id="SSF54791">
    <property type="entry name" value="Eukaryotic type KH-domain (KH-domain type I)"/>
    <property type="match status" value="1"/>
</dbReference>
<keyword evidence="1" id="KW-0694">RNA-binding</keyword>
<dbReference type="PANTHER" id="PTHR15744:SF0">
    <property type="entry name" value="KH HOMOLOGY DOMAIN-CONTAINING PROTEIN 4"/>
    <property type="match status" value="1"/>
</dbReference>
<evidence type="ECO:0000313" key="5">
    <source>
        <dbReference type="Proteomes" id="UP000649617"/>
    </source>
</evidence>
<feature type="compositionally biased region" description="Basic and acidic residues" evidence="2">
    <location>
        <begin position="1"/>
        <end position="11"/>
    </location>
</feature>
<dbReference type="AlphaFoldDB" id="A0A812VMJ4"/>
<sequence length="335" mass="36036">GEDTPRGDRPGTMEQWPEYPTANPAGAPKQTARVPQTCTPVAPVPHGQGAPCINLCNALPSVHPAHPALGPPTPARLVYPPYPAYAMATPYAPSPQIPPAMPWVPMDHLMQAQQAVALSAAATAVSLCSALAAPVLQAMPPTMLPSPILLPPQPCIPIPIMPTAPKPMEAAEQAEESQLEKRHRSRRSRLWVHIYLRMQLEGFDLVPRLIGRKGCNMRRIAEQTSAKVRIRGQGSGHLEIDGKYEAPTPLMIAVTTDHADPDMFKQAVQMTLTVLKAVEGCFRVFCSQKGIEHAGPCYCVGMLQPNAQAALGSLLDNVPLNSEHEESRVAPVTDG</sequence>
<feature type="non-terminal residue" evidence="4">
    <location>
        <position position="335"/>
    </location>
</feature>
<feature type="domain" description="KHDC4/BBP-like KH-domain type I" evidence="3">
    <location>
        <begin position="201"/>
        <end position="275"/>
    </location>
</feature>
<dbReference type="InterPro" id="IPR055256">
    <property type="entry name" value="KH_1_KHDC4/BBP-like"/>
</dbReference>
<comment type="caution">
    <text evidence="4">The sequence shown here is derived from an EMBL/GenBank/DDBJ whole genome shotgun (WGS) entry which is preliminary data.</text>
</comment>
<organism evidence="4 5">
    <name type="scientific">Symbiodinium pilosum</name>
    <name type="common">Dinoflagellate</name>
    <dbReference type="NCBI Taxonomy" id="2952"/>
    <lineage>
        <taxon>Eukaryota</taxon>
        <taxon>Sar</taxon>
        <taxon>Alveolata</taxon>
        <taxon>Dinophyceae</taxon>
        <taxon>Suessiales</taxon>
        <taxon>Symbiodiniaceae</taxon>
        <taxon>Symbiodinium</taxon>
    </lineage>
</organism>
<gene>
    <name evidence="4" type="primary">HET-E1</name>
    <name evidence="4" type="ORF">SPIL2461_LOCUS17312</name>
</gene>
<protein>
    <submittedName>
        <fullName evidence="4">HET-E1 protein</fullName>
    </submittedName>
</protein>
<dbReference type="PANTHER" id="PTHR15744">
    <property type="entry name" value="BLOM7"/>
    <property type="match status" value="1"/>
</dbReference>
<reference evidence="4" key="1">
    <citation type="submission" date="2021-02" db="EMBL/GenBank/DDBJ databases">
        <authorList>
            <person name="Dougan E. K."/>
            <person name="Rhodes N."/>
            <person name="Thang M."/>
            <person name="Chan C."/>
        </authorList>
    </citation>
    <scope>NUCLEOTIDE SEQUENCE</scope>
</reference>